<sequence>LTYLFALIENSDVKFNYNSTPCPTGRSVIACQRMVDRLKGTLKNELEALKAGSPIEEGTPKKAVSTPRKRKGKDTGGDGDGKASPTKKGRKKKNEVE</sequence>
<keyword evidence="3" id="KW-1185">Reference proteome</keyword>
<proteinExistence type="predicted"/>
<evidence type="ECO:0000313" key="3">
    <source>
        <dbReference type="Proteomes" id="UP000799777"/>
    </source>
</evidence>
<feature type="region of interest" description="Disordered" evidence="1">
    <location>
        <begin position="50"/>
        <end position="97"/>
    </location>
</feature>
<evidence type="ECO:0000256" key="1">
    <source>
        <dbReference type="SAM" id="MobiDB-lite"/>
    </source>
</evidence>
<dbReference type="Proteomes" id="UP000799777">
    <property type="component" value="Unassembled WGS sequence"/>
</dbReference>
<feature type="non-terminal residue" evidence="2">
    <location>
        <position position="97"/>
    </location>
</feature>
<feature type="non-terminal residue" evidence="2">
    <location>
        <position position="1"/>
    </location>
</feature>
<protein>
    <submittedName>
        <fullName evidence="2">Uncharacterized protein</fullName>
    </submittedName>
</protein>
<accession>A0A9P4LME8</accession>
<gene>
    <name evidence="2" type="ORF">EK21DRAFT_35158</name>
</gene>
<name>A0A9P4LME8_9PLEO</name>
<dbReference type="EMBL" id="ML978186">
    <property type="protein sequence ID" value="KAF2030828.1"/>
    <property type="molecule type" value="Genomic_DNA"/>
</dbReference>
<organism evidence="2 3">
    <name type="scientific">Setomelanomma holmii</name>
    <dbReference type="NCBI Taxonomy" id="210430"/>
    <lineage>
        <taxon>Eukaryota</taxon>
        <taxon>Fungi</taxon>
        <taxon>Dikarya</taxon>
        <taxon>Ascomycota</taxon>
        <taxon>Pezizomycotina</taxon>
        <taxon>Dothideomycetes</taxon>
        <taxon>Pleosporomycetidae</taxon>
        <taxon>Pleosporales</taxon>
        <taxon>Pleosporineae</taxon>
        <taxon>Phaeosphaeriaceae</taxon>
        <taxon>Setomelanomma</taxon>
    </lineage>
</organism>
<evidence type="ECO:0000313" key="2">
    <source>
        <dbReference type="EMBL" id="KAF2030828.1"/>
    </source>
</evidence>
<dbReference type="OrthoDB" id="5371646at2759"/>
<dbReference type="AlphaFoldDB" id="A0A9P4LME8"/>
<feature type="compositionally biased region" description="Basic residues" evidence="1">
    <location>
        <begin position="85"/>
        <end position="97"/>
    </location>
</feature>
<reference evidence="2" key="1">
    <citation type="journal article" date="2020" name="Stud. Mycol.">
        <title>101 Dothideomycetes genomes: a test case for predicting lifestyles and emergence of pathogens.</title>
        <authorList>
            <person name="Haridas S."/>
            <person name="Albert R."/>
            <person name="Binder M."/>
            <person name="Bloem J."/>
            <person name="Labutti K."/>
            <person name="Salamov A."/>
            <person name="Andreopoulos B."/>
            <person name="Baker S."/>
            <person name="Barry K."/>
            <person name="Bills G."/>
            <person name="Bluhm B."/>
            <person name="Cannon C."/>
            <person name="Castanera R."/>
            <person name="Culley D."/>
            <person name="Daum C."/>
            <person name="Ezra D."/>
            <person name="Gonzalez J."/>
            <person name="Henrissat B."/>
            <person name="Kuo A."/>
            <person name="Liang C."/>
            <person name="Lipzen A."/>
            <person name="Lutzoni F."/>
            <person name="Magnuson J."/>
            <person name="Mondo S."/>
            <person name="Nolan M."/>
            <person name="Ohm R."/>
            <person name="Pangilinan J."/>
            <person name="Park H.-J."/>
            <person name="Ramirez L."/>
            <person name="Alfaro M."/>
            <person name="Sun H."/>
            <person name="Tritt A."/>
            <person name="Yoshinaga Y."/>
            <person name="Zwiers L.-H."/>
            <person name="Turgeon B."/>
            <person name="Goodwin S."/>
            <person name="Spatafora J."/>
            <person name="Crous P."/>
            <person name="Grigoriev I."/>
        </authorList>
    </citation>
    <scope>NUCLEOTIDE SEQUENCE</scope>
    <source>
        <strain evidence="2">CBS 110217</strain>
    </source>
</reference>
<comment type="caution">
    <text evidence="2">The sequence shown here is derived from an EMBL/GenBank/DDBJ whole genome shotgun (WGS) entry which is preliminary data.</text>
</comment>